<feature type="transmembrane region" description="Helical" evidence="7">
    <location>
        <begin position="62"/>
        <end position="84"/>
    </location>
</feature>
<dbReference type="InterPro" id="IPR047135">
    <property type="entry name" value="YsiQ"/>
</dbReference>
<dbReference type="NCBIfam" id="TIGR00797">
    <property type="entry name" value="matE"/>
    <property type="match status" value="1"/>
</dbReference>
<feature type="transmembrane region" description="Helical" evidence="7">
    <location>
        <begin position="171"/>
        <end position="190"/>
    </location>
</feature>
<name>A8ML76_ALKOO</name>
<keyword evidence="5 7" id="KW-1133">Transmembrane helix</keyword>
<gene>
    <name evidence="8" type="ordered locus">Clos_0331</name>
</gene>
<proteinExistence type="predicted"/>
<dbReference type="PIRSF" id="PIRSF006603">
    <property type="entry name" value="DinF"/>
    <property type="match status" value="1"/>
</dbReference>
<keyword evidence="9" id="KW-1185">Reference proteome</keyword>
<comment type="subcellular location">
    <subcellularLocation>
        <location evidence="1">Cell membrane</location>
        <topology evidence="1">Multi-pass membrane protein</topology>
    </subcellularLocation>
</comment>
<feature type="transmembrane region" description="Helical" evidence="7">
    <location>
        <begin position="399"/>
        <end position="419"/>
    </location>
</feature>
<organism evidence="8 9">
    <name type="scientific">Alkaliphilus oremlandii (strain OhILAs)</name>
    <name type="common">Clostridium oremlandii (strain OhILAs)</name>
    <dbReference type="NCBI Taxonomy" id="350688"/>
    <lineage>
        <taxon>Bacteria</taxon>
        <taxon>Bacillati</taxon>
        <taxon>Bacillota</taxon>
        <taxon>Clostridia</taxon>
        <taxon>Peptostreptococcales</taxon>
        <taxon>Natronincolaceae</taxon>
        <taxon>Alkaliphilus</taxon>
    </lineage>
</organism>
<evidence type="ECO:0000256" key="6">
    <source>
        <dbReference type="ARBA" id="ARBA00023136"/>
    </source>
</evidence>
<feature type="transmembrane region" description="Helical" evidence="7">
    <location>
        <begin position="96"/>
        <end position="119"/>
    </location>
</feature>
<feature type="transmembrane region" description="Helical" evidence="7">
    <location>
        <begin position="202"/>
        <end position="223"/>
    </location>
</feature>
<protein>
    <submittedName>
        <fullName evidence="8">MATE efflux family protein</fullName>
    </submittedName>
</protein>
<evidence type="ECO:0000256" key="7">
    <source>
        <dbReference type="SAM" id="Phobius"/>
    </source>
</evidence>
<dbReference type="RefSeq" id="WP_012158208.1">
    <property type="nucleotide sequence ID" value="NC_009922.1"/>
</dbReference>
<dbReference type="eggNOG" id="COG0534">
    <property type="taxonomic scope" value="Bacteria"/>
</dbReference>
<dbReference type="Pfam" id="PF01554">
    <property type="entry name" value="MatE"/>
    <property type="match status" value="2"/>
</dbReference>
<evidence type="ECO:0000256" key="4">
    <source>
        <dbReference type="ARBA" id="ARBA00022692"/>
    </source>
</evidence>
<keyword evidence="2" id="KW-0813">Transport</keyword>
<evidence type="ECO:0000313" key="8">
    <source>
        <dbReference type="EMBL" id="ABW17893.1"/>
    </source>
</evidence>
<evidence type="ECO:0000256" key="5">
    <source>
        <dbReference type="ARBA" id="ARBA00022989"/>
    </source>
</evidence>
<sequence length="456" mass="49502">MNIEKVHGSKLGNSSFYNTLLKLAIPIVVQNFITSSINMVDTLMIGKVGEIEIAAVGIANQYFFLFNILLVGITSGSGIFLSQYWGKKDIKNIRKILGISLISSVIASILFTIIALIAPSGIIRLFNKDPYVIQLGVDYLLIVCFSYIFTAISMAFGVASRSVEDSVAPMLVSILALLTNATLNYAFIFGHFGFPVMGVKGAALATLIARVVEAIALVLYLYGKKSPLAAKLKEMVDSNAEFIKRAMRTILPVVINDFCWAIAAVIYSICYGSLGTQAMASIQITTTVQNTFMVLSFGIANGSAVMIGNKVGAGDLEEAEEYTKKFLKISMLSGLLIGLLMSSSSKIVLSFFNVSAEVHTSALRILYINSAIMFLKVLGIVIIVGILRGGGDASYALKVEMFTMWLVGVPLALLGAFVFKLPVEIVVFLVGFEEAAKVFFSMRRLKTNLWIKQVTE</sequence>
<evidence type="ECO:0000256" key="2">
    <source>
        <dbReference type="ARBA" id="ARBA00022448"/>
    </source>
</evidence>
<dbReference type="EMBL" id="CP000853">
    <property type="protein sequence ID" value="ABW17893.1"/>
    <property type="molecule type" value="Genomic_DNA"/>
</dbReference>
<dbReference type="Proteomes" id="UP000000269">
    <property type="component" value="Chromosome"/>
</dbReference>
<dbReference type="OrthoDB" id="9780160at2"/>
<dbReference type="GO" id="GO:0005886">
    <property type="term" value="C:plasma membrane"/>
    <property type="evidence" value="ECO:0007669"/>
    <property type="project" value="UniProtKB-SubCell"/>
</dbReference>
<dbReference type="CDD" id="cd13134">
    <property type="entry name" value="MATE_like_8"/>
    <property type="match status" value="1"/>
</dbReference>
<dbReference type="PANTHER" id="PTHR42925">
    <property type="entry name" value="MULTIDRUG AND TOXIN EFFLUX PROTEIN MATE FAMILY"/>
    <property type="match status" value="1"/>
</dbReference>
<accession>A8ML76</accession>
<dbReference type="GO" id="GO:0015297">
    <property type="term" value="F:antiporter activity"/>
    <property type="evidence" value="ECO:0007669"/>
    <property type="project" value="InterPro"/>
</dbReference>
<keyword evidence="6 7" id="KW-0472">Membrane</keyword>
<keyword evidence="3" id="KW-1003">Cell membrane</keyword>
<dbReference type="InterPro" id="IPR048279">
    <property type="entry name" value="MdtK-like"/>
</dbReference>
<feature type="transmembrane region" description="Helical" evidence="7">
    <location>
        <begin position="250"/>
        <end position="269"/>
    </location>
</feature>
<dbReference type="KEGG" id="aoe:Clos_0331"/>
<dbReference type="HOGENOM" id="CLU_012893_5_1_9"/>
<dbReference type="PANTHER" id="PTHR42925:SF2">
    <property type="entry name" value="NA+ DRIVEN MULTIDRUG EFFLUX PUMP"/>
    <property type="match status" value="1"/>
</dbReference>
<feature type="transmembrane region" description="Helical" evidence="7">
    <location>
        <begin position="364"/>
        <end position="387"/>
    </location>
</feature>
<evidence type="ECO:0000256" key="1">
    <source>
        <dbReference type="ARBA" id="ARBA00004651"/>
    </source>
</evidence>
<dbReference type="GO" id="GO:0042910">
    <property type="term" value="F:xenobiotic transmembrane transporter activity"/>
    <property type="evidence" value="ECO:0007669"/>
    <property type="project" value="InterPro"/>
</dbReference>
<keyword evidence="4 7" id="KW-0812">Transmembrane</keyword>
<feature type="transmembrane region" description="Helical" evidence="7">
    <location>
        <begin position="289"/>
        <end position="308"/>
    </location>
</feature>
<evidence type="ECO:0000313" key="9">
    <source>
        <dbReference type="Proteomes" id="UP000000269"/>
    </source>
</evidence>
<reference evidence="9" key="1">
    <citation type="submission" date="2007-10" db="EMBL/GenBank/DDBJ databases">
        <title>Complete genome of Alkaliphilus oremlandii OhILAs.</title>
        <authorList>
            <person name="Copeland A."/>
            <person name="Lucas S."/>
            <person name="Lapidus A."/>
            <person name="Barry K."/>
            <person name="Detter J.C."/>
            <person name="Glavina del Rio T."/>
            <person name="Hammon N."/>
            <person name="Israni S."/>
            <person name="Dalin E."/>
            <person name="Tice H."/>
            <person name="Pitluck S."/>
            <person name="Chain P."/>
            <person name="Malfatti S."/>
            <person name="Shin M."/>
            <person name="Vergez L."/>
            <person name="Schmutz J."/>
            <person name="Larimer F."/>
            <person name="Land M."/>
            <person name="Hauser L."/>
            <person name="Kyrpides N."/>
            <person name="Mikhailova N."/>
            <person name="Stolz J.F."/>
            <person name="Dawson A."/>
            <person name="Fisher E."/>
            <person name="Crable B."/>
            <person name="Perera E."/>
            <person name="Lisak J."/>
            <person name="Ranganathan M."/>
            <person name="Basu P."/>
            <person name="Richardson P."/>
        </authorList>
    </citation>
    <scope>NUCLEOTIDE SEQUENCE [LARGE SCALE GENOMIC DNA]</scope>
    <source>
        <strain evidence="9">OhILAs</strain>
    </source>
</reference>
<dbReference type="InterPro" id="IPR002528">
    <property type="entry name" value="MATE_fam"/>
</dbReference>
<feature type="transmembrane region" description="Helical" evidence="7">
    <location>
        <begin position="329"/>
        <end position="352"/>
    </location>
</feature>
<dbReference type="STRING" id="350688.Clos_0331"/>
<evidence type="ECO:0000256" key="3">
    <source>
        <dbReference type="ARBA" id="ARBA00022475"/>
    </source>
</evidence>
<dbReference type="AlphaFoldDB" id="A8ML76"/>
<feature type="transmembrane region" description="Helical" evidence="7">
    <location>
        <begin position="139"/>
        <end position="159"/>
    </location>
</feature>